<dbReference type="AlphaFoldDB" id="A0A839F6U2"/>
<feature type="signal peptide" evidence="1">
    <location>
        <begin position="1"/>
        <end position="24"/>
    </location>
</feature>
<dbReference type="EMBL" id="JACGXL010000008">
    <property type="protein sequence ID" value="MBA8889792.1"/>
    <property type="molecule type" value="Genomic_DNA"/>
</dbReference>
<keyword evidence="1" id="KW-0732">Signal</keyword>
<dbReference type="Gene3D" id="1.25.40.10">
    <property type="entry name" value="Tetratricopeptide repeat domain"/>
    <property type="match status" value="1"/>
</dbReference>
<name>A0A839F6U2_9GAMM</name>
<gene>
    <name evidence="2" type="ORF">FHW12_004039</name>
</gene>
<feature type="chain" id="PRO_5032323387" evidence="1">
    <location>
        <begin position="25"/>
        <end position="391"/>
    </location>
</feature>
<evidence type="ECO:0000313" key="3">
    <source>
        <dbReference type="Proteomes" id="UP000550401"/>
    </source>
</evidence>
<evidence type="ECO:0000313" key="2">
    <source>
        <dbReference type="EMBL" id="MBA8889792.1"/>
    </source>
</evidence>
<dbReference type="RefSeq" id="WP_220484575.1">
    <property type="nucleotide sequence ID" value="NZ_JACGXL010000008.1"/>
</dbReference>
<dbReference type="InterPro" id="IPR011990">
    <property type="entry name" value="TPR-like_helical_dom_sf"/>
</dbReference>
<keyword evidence="3" id="KW-1185">Reference proteome</keyword>
<proteinExistence type="predicted"/>
<organism evidence="2 3">
    <name type="scientific">Dokdonella fugitiva</name>
    <dbReference type="NCBI Taxonomy" id="328517"/>
    <lineage>
        <taxon>Bacteria</taxon>
        <taxon>Pseudomonadati</taxon>
        <taxon>Pseudomonadota</taxon>
        <taxon>Gammaproteobacteria</taxon>
        <taxon>Lysobacterales</taxon>
        <taxon>Rhodanobacteraceae</taxon>
        <taxon>Dokdonella</taxon>
    </lineage>
</organism>
<accession>A0A839F6U2</accession>
<reference evidence="2 3" key="1">
    <citation type="submission" date="2020-07" db="EMBL/GenBank/DDBJ databases">
        <title>Genomic Encyclopedia of Type Strains, Phase IV (KMG-V): Genome sequencing to study the core and pangenomes of soil and plant-associated prokaryotes.</title>
        <authorList>
            <person name="Whitman W."/>
        </authorList>
    </citation>
    <scope>NUCLEOTIDE SEQUENCE [LARGE SCALE GENOMIC DNA]</scope>
    <source>
        <strain evidence="2 3">RH2WT43</strain>
    </source>
</reference>
<dbReference type="Proteomes" id="UP000550401">
    <property type="component" value="Unassembled WGS sequence"/>
</dbReference>
<sequence>MPTLRAIAPTLVSAALFAASAVRAEPYVPTNDAQVIERLPGGTDARGDRAMRAMRALLARRPADLDVAVRFAQACVDRAKALSDPRPLGQAQAALSPWWDAPDPPVPVLLLRATIRQRSHAFEPALADLDRVVAREPSNAQAWLIRADVQLVSGDHDGARASCAHLEGIIATLCVAPIDGVDGASASAHASISVILDGPAITRDERLRAWASTLAAELDERLGRTADAEARYRASLAIDPFDAYTVAAYADFLLDEGRPQDVVALIAADTPVDNLLLRRAQAEHRLRSADAARSRAALAERFAALHARGDRVHLREEARYVLELKGDADAALELALENWSVQKEPLDARIALESALAAGRARDVVVIADWVVRTRLEGARIAELVRRVRAS</sequence>
<dbReference type="SUPFAM" id="SSF48452">
    <property type="entry name" value="TPR-like"/>
    <property type="match status" value="1"/>
</dbReference>
<protein>
    <submittedName>
        <fullName evidence="2">Tetratricopeptide (TPR) repeat protein</fullName>
    </submittedName>
</protein>
<comment type="caution">
    <text evidence="2">The sequence shown here is derived from an EMBL/GenBank/DDBJ whole genome shotgun (WGS) entry which is preliminary data.</text>
</comment>
<evidence type="ECO:0000256" key="1">
    <source>
        <dbReference type="SAM" id="SignalP"/>
    </source>
</evidence>